<name>A0A7S1W940_NEODS</name>
<evidence type="ECO:0000256" key="1">
    <source>
        <dbReference type="SAM" id="Phobius"/>
    </source>
</evidence>
<protein>
    <submittedName>
        <fullName evidence="2">Uncharacterized protein</fullName>
    </submittedName>
</protein>
<keyword evidence="1" id="KW-0812">Transmembrane</keyword>
<organism evidence="2">
    <name type="scientific">Neobodo designis</name>
    <name type="common">Flagellated protozoan</name>
    <name type="synonym">Bodo designis</name>
    <dbReference type="NCBI Taxonomy" id="312471"/>
    <lineage>
        <taxon>Eukaryota</taxon>
        <taxon>Discoba</taxon>
        <taxon>Euglenozoa</taxon>
        <taxon>Kinetoplastea</taxon>
        <taxon>Metakinetoplastina</taxon>
        <taxon>Neobodonida</taxon>
        <taxon>Neobodo</taxon>
    </lineage>
</organism>
<dbReference type="AlphaFoldDB" id="A0A7S1W940"/>
<keyword evidence="1" id="KW-0472">Membrane</keyword>
<proteinExistence type="predicted"/>
<reference evidence="2" key="1">
    <citation type="submission" date="2021-01" db="EMBL/GenBank/DDBJ databases">
        <authorList>
            <person name="Corre E."/>
            <person name="Pelletier E."/>
            <person name="Niang G."/>
            <person name="Scheremetjew M."/>
            <person name="Finn R."/>
            <person name="Kale V."/>
            <person name="Holt S."/>
            <person name="Cochrane G."/>
            <person name="Meng A."/>
            <person name="Brown T."/>
            <person name="Cohen L."/>
        </authorList>
    </citation>
    <scope>NUCLEOTIDE SEQUENCE</scope>
    <source>
        <strain evidence="2">CCAP 1951/1</strain>
    </source>
</reference>
<feature type="transmembrane region" description="Helical" evidence="1">
    <location>
        <begin position="7"/>
        <end position="29"/>
    </location>
</feature>
<dbReference type="EMBL" id="HBGF01052474">
    <property type="protein sequence ID" value="CAD9155339.1"/>
    <property type="molecule type" value="Transcribed_RNA"/>
</dbReference>
<keyword evidence="1" id="KW-1133">Transmembrane helix</keyword>
<accession>A0A7S1W940</accession>
<sequence length="224" mass="24032">MAPVGGLAIFFGHLAVVVLGLPAFLAAVLNTSAFPPVLPVAVPPAVAGPTAKPFLPNFEGSFAIMLPRGVGIDAAREALLEPSSALAVQRLSHLTDPATFREVSAPHAWEPPATPDDDNRTSVRRFTFEEWVPLLGTFGMAIRVAAVHRVASEPQHTAVVEYHASRGAVLRRARRLFWSAGNHSLVVEELFQGMTSPVWAQAAAARTLAVIQGQMARYEELLCQ</sequence>
<gene>
    <name evidence="2" type="ORF">NDES1114_LOCUS35114</name>
</gene>
<evidence type="ECO:0000313" key="2">
    <source>
        <dbReference type="EMBL" id="CAD9155339.1"/>
    </source>
</evidence>